<name>A0A2U8P309_9BRAD</name>
<evidence type="ECO:0000313" key="3">
    <source>
        <dbReference type="Proteomes" id="UP000215703"/>
    </source>
</evidence>
<reference evidence="2 3" key="1">
    <citation type="journal article" date="2014" name="Int. J. Syst. Evol. Microbiol.">
        <title>Bradyrhizobium ottawaense sp. nov., a symbiotic nitrogen fixing bacterium from root nodules of soybeans in Canada.</title>
        <authorList>
            <person name="Yu X."/>
            <person name="Cloutier S."/>
            <person name="Tambong J.T."/>
            <person name="Bromfield E.S."/>
        </authorList>
    </citation>
    <scope>NUCLEOTIDE SEQUENCE [LARGE SCALE GENOMIC DNA]</scope>
    <source>
        <strain evidence="2 3">OO99</strain>
    </source>
</reference>
<evidence type="ECO:0000313" key="2">
    <source>
        <dbReference type="EMBL" id="AWL92111.1"/>
    </source>
</evidence>
<protein>
    <submittedName>
        <fullName evidence="2">Ribbon-helix-helix protein, CopG family</fullName>
    </submittedName>
</protein>
<accession>A0A2U8P309</accession>
<dbReference type="InterPro" id="IPR002145">
    <property type="entry name" value="CopG"/>
</dbReference>
<feature type="domain" description="Ribbon-helix-helix protein CopG" evidence="1">
    <location>
        <begin position="16"/>
        <end position="53"/>
    </location>
</feature>
<dbReference type="RefSeq" id="WP_095426827.1">
    <property type="nucleotide sequence ID" value="NZ_CP029425.2"/>
</dbReference>
<dbReference type="GO" id="GO:0006355">
    <property type="term" value="P:regulation of DNA-templated transcription"/>
    <property type="evidence" value="ECO:0007669"/>
    <property type="project" value="InterPro"/>
</dbReference>
<gene>
    <name evidence="2" type="ORF">CIT37_07785</name>
</gene>
<dbReference type="AlphaFoldDB" id="A0A2U8P309"/>
<sequence length="59" mass="6834">MTNRLFYDPDTARPHVGFRLSAHQLAALDEARLNLRQGRSEFVRQAIEERLQRLQAAAK</sequence>
<dbReference type="Pfam" id="PF01402">
    <property type="entry name" value="RHH_1"/>
    <property type="match status" value="1"/>
</dbReference>
<dbReference type="EMBL" id="CP029425">
    <property type="protein sequence ID" value="AWL92111.1"/>
    <property type="molecule type" value="Genomic_DNA"/>
</dbReference>
<dbReference type="Proteomes" id="UP000215703">
    <property type="component" value="Chromosome"/>
</dbReference>
<evidence type="ECO:0000259" key="1">
    <source>
        <dbReference type="Pfam" id="PF01402"/>
    </source>
</evidence>
<reference evidence="2 3" key="2">
    <citation type="journal article" date="2017" name="Syst. Appl. Microbiol.">
        <title>Soybeans inoculated with root zone soils of Canadian native legumes harbour diverse and novel Bradyrhizobium spp. that possess agricultural potential.</title>
        <authorList>
            <person name="Bromfield E.S.P."/>
            <person name="Cloutier S."/>
            <person name="Tambong J.T."/>
            <person name="Tran Thi T.V."/>
        </authorList>
    </citation>
    <scope>NUCLEOTIDE SEQUENCE [LARGE SCALE GENOMIC DNA]</scope>
    <source>
        <strain evidence="2 3">OO99</strain>
    </source>
</reference>
<organism evidence="2 3">
    <name type="scientific">Bradyrhizobium ottawaense</name>
    <dbReference type="NCBI Taxonomy" id="931866"/>
    <lineage>
        <taxon>Bacteria</taxon>
        <taxon>Pseudomonadati</taxon>
        <taxon>Pseudomonadota</taxon>
        <taxon>Alphaproteobacteria</taxon>
        <taxon>Hyphomicrobiales</taxon>
        <taxon>Nitrobacteraceae</taxon>
        <taxon>Bradyrhizobium</taxon>
    </lineage>
</organism>
<dbReference type="GeneID" id="98280429"/>
<proteinExistence type="predicted"/>